<evidence type="ECO:0000313" key="4">
    <source>
        <dbReference type="Proteomes" id="UP000277094"/>
    </source>
</evidence>
<proteinExistence type="predicted"/>
<feature type="region of interest" description="Disordered" evidence="1">
    <location>
        <begin position="283"/>
        <end position="308"/>
    </location>
</feature>
<accession>A0A3N0DSS3</accession>
<dbReference type="EMBL" id="RJSG01000002">
    <property type="protein sequence ID" value="RNL78669.1"/>
    <property type="molecule type" value="Genomic_DNA"/>
</dbReference>
<protein>
    <recommendedName>
        <fullName evidence="5">DUF5666 domain-containing protein</fullName>
    </recommendedName>
</protein>
<evidence type="ECO:0000256" key="1">
    <source>
        <dbReference type="SAM" id="MobiDB-lite"/>
    </source>
</evidence>
<keyword evidence="4" id="KW-1185">Reference proteome</keyword>
<feature type="region of interest" description="Disordered" evidence="1">
    <location>
        <begin position="34"/>
        <end position="65"/>
    </location>
</feature>
<feature type="compositionally biased region" description="Polar residues" evidence="1">
    <location>
        <begin position="171"/>
        <end position="183"/>
    </location>
</feature>
<dbReference type="Proteomes" id="UP000277094">
    <property type="component" value="Unassembled WGS sequence"/>
</dbReference>
<name>A0A3N0DSS3_9ACTN</name>
<comment type="caution">
    <text evidence="3">The sequence shown here is derived from an EMBL/GenBank/DDBJ whole genome shotgun (WGS) entry which is preliminary data.</text>
</comment>
<feature type="compositionally biased region" description="Low complexity" evidence="1">
    <location>
        <begin position="299"/>
        <end position="308"/>
    </location>
</feature>
<sequence>MNSTLYSRMTTGRRIAAACGVGVLLVGASACGSKSNDNGTTNTSNAGPQTTQNNGNGGQFPGASGKIAEVDGSTAQVQSQQNGQVAVTWNSHTTFTQQVAAKQSDVKVGDCVVAMPSQSDTSSSDSTSTDDTKVTAATVRITSTSGDCTTGFGGPGGGQRPNFNGTPPSGAPSNLPSGAPTNGTGRGQFRGSFGAVGKVTAVSGSGFKVEATRPGGTGSSDTTTTSVAVTTTSSTTFTTNAKASASDVKTGGCMTAQGTTDSTGAVTAKTVALSAAVDGECGGGFFRSRNGGPGGASGDGSSTTGQAS</sequence>
<feature type="region of interest" description="Disordered" evidence="1">
    <location>
        <begin position="144"/>
        <end position="189"/>
    </location>
</feature>
<organism evidence="3 4">
    <name type="scientific">Nocardioides marmorisolisilvae</name>
    <dbReference type="NCBI Taxonomy" id="1542737"/>
    <lineage>
        <taxon>Bacteria</taxon>
        <taxon>Bacillati</taxon>
        <taxon>Actinomycetota</taxon>
        <taxon>Actinomycetes</taxon>
        <taxon>Propionibacteriales</taxon>
        <taxon>Nocardioidaceae</taxon>
        <taxon>Nocardioides</taxon>
    </lineage>
</organism>
<evidence type="ECO:0000313" key="3">
    <source>
        <dbReference type="EMBL" id="RNL78669.1"/>
    </source>
</evidence>
<evidence type="ECO:0008006" key="5">
    <source>
        <dbReference type="Google" id="ProtNLM"/>
    </source>
</evidence>
<keyword evidence="2" id="KW-0732">Signal</keyword>
<feature type="chain" id="PRO_5018128224" description="DUF5666 domain-containing protein" evidence="2">
    <location>
        <begin position="31"/>
        <end position="308"/>
    </location>
</feature>
<evidence type="ECO:0000256" key="2">
    <source>
        <dbReference type="SAM" id="SignalP"/>
    </source>
</evidence>
<feature type="compositionally biased region" description="Polar residues" evidence="1">
    <location>
        <begin position="34"/>
        <end position="48"/>
    </location>
</feature>
<dbReference type="OrthoDB" id="3784028at2"/>
<gene>
    <name evidence="3" type="ORF">EFL95_06175</name>
</gene>
<dbReference type="AlphaFoldDB" id="A0A3N0DSS3"/>
<dbReference type="RefSeq" id="WP_123233170.1">
    <property type="nucleotide sequence ID" value="NZ_RJSG01000002.1"/>
</dbReference>
<feature type="compositionally biased region" description="Gly residues" evidence="1">
    <location>
        <begin position="283"/>
        <end position="298"/>
    </location>
</feature>
<feature type="signal peptide" evidence="2">
    <location>
        <begin position="1"/>
        <end position="30"/>
    </location>
</feature>
<reference evidence="3 4" key="1">
    <citation type="submission" date="2018-11" db="EMBL/GenBank/DDBJ databases">
        <authorList>
            <person name="Li F."/>
        </authorList>
    </citation>
    <scope>NUCLEOTIDE SEQUENCE [LARGE SCALE GENOMIC DNA]</scope>
    <source>
        <strain evidence="3 4">KIS18-7</strain>
    </source>
</reference>